<dbReference type="InterPro" id="IPR037883">
    <property type="entry name" value="Knr4/Smi1-like_sf"/>
</dbReference>
<evidence type="ECO:0000313" key="1">
    <source>
        <dbReference type="EMBL" id="MDC0719157.1"/>
    </source>
</evidence>
<reference evidence="1 2" key="1">
    <citation type="submission" date="2022-11" db="EMBL/GenBank/DDBJ databases">
        <title>Minimal conservation of predation-associated metabolite biosynthetic gene clusters underscores biosynthetic potential of Myxococcota including descriptions for ten novel species: Archangium lansinium sp. nov., Myxococcus landrumus sp. nov., Nannocystis bai.</title>
        <authorList>
            <person name="Ahearne A."/>
            <person name="Stevens C."/>
            <person name="Dowd S."/>
        </authorList>
    </citation>
    <scope>NUCLEOTIDE SEQUENCE [LARGE SCALE GENOMIC DNA]</scope>
    <source>
        <strain evidence="1 2">BB15-2</strain>
    </source>
</reference>
<gene>
    <name evidence="1" type="ORF">POL25_19800</name>
</gene>
<organism evidence="1 2">
    <name type="scientific">Nannocystis bainbridge</name>
    <dbReference type="NCBI Taxonomy" id="2995303"/>
    <lineage>
        <taxon>Bacteria</taxon>
        <taxon>Pseudomonadati</taxon>
        <taxon>Myxococcota</taxon>
        <taxon>Polyangia</taxon>
        <taxon>Nannocystales</taxon>
        <taxon>Nannocystaceae</taxon>
        <taxon>Nannocystis</taxon>
    </lineage>
</organism>
<comment type="caution">
    <text evidence="1">The sequence shown here is derived from an EMBL/GenBank/DDBJ whole genome shotgun (WGS) entry which is preliminary data.</text>
</comment>
<dbReference type="Proteomes" id="UP001221686">
    <property type="component" value="Unassembled WGS sequence"/>
</dbReference>
<protein>
    <submittedName>
        <fullName evidence="1">SMI1/KNR4 family protein</fullName>
    </submittedName>
</protein>
<name>A0ABT5DZV1_9BACT</name>
<evidence type="ECO:0000313" key="2">
    <source>
        <dbReference type="Proteomes" id="UP001221686"/>
    </source>
</evidence>
<dbReference type="EMBL" id="JAQNDL010000002">
    <property type="protein sequence ID" value="MDC0719157.1"/>
    <property type="molecule type" value="Genomic_DNA"/>
</dbReference>
<keyword evidence="2" id="KW-1185">Reference proteome</keyword>
<dbReference type="RefSeq" id="WP_272087668.1">
    <property type="nucleotide sequence ID" value="NZ_JAQNDL010000002.1"/>
</dbReference>
<sequence length="242" mass="26857">MEALYRSLVPDFEAQVVGATEGEVEHIEALAGRPLPRFYRWFLLRMGGHMGPFEYPTIDFTAKAVLAAYSKRLVHPDSRFLMIGHEGDEMMPLHVFYDLDCLARDDARVTKNHVLGGEFHHQFETLREMFAWGNVLALHVEELGQRCVGNFYDPEGDVLARLVPVLTNLGFASPIATGSHCGLFRGPRGAVVTRATPGLETDIHTFRMGAADAGGLRRILGAIACETALKVNVREWFPPLAP</sequence>
<accession>A0ABT5DZV1</accession>
<dbReference type="SUPFAM" id="SSF160631">
    <property type="entry name" value="SMI1/KNR4-like"/>
    <property type="match status" value="1"/>
</dbReference>
<proteinExistence type="predicted"/>